<reference evidence="6" key="1">
    <citation type="journal article" date="2021" name="Cell">
        <title>Tracing the genetic footprints of vertebrate landing in non-teleost ray-finned fishes.</title>
        <authorList>
            <person name="Bi X."/>
            <person name="Wang K."/>
            <person name="Yang L."/>
            <person name="Pan H."/>
            <person name="Jiang H."/>
            <person name="Wei Q."/>
            <person name="Fang M."/>
            <person name="Yu H."/>
            <person name="Zhu C."/>
            <person name="Cai Y."/>
            <person name="He Y."/>
            <person name="Gan X."/>
            <person name="Zeng H."/>
            <person name="Yu D."/>
            <person name="Zhu Y."/>
            <person name="Jiang H."/>
            <person name="Qiu Q."/>
            <person name="Yang H."/>
            <person name="Zhang Y.E."/>
            <person name="Wang W."/>
            <person name="Zhu M."/>
            <person name="He S."/>
            <person name="Zhang G."/>
        </authorList>
    </citation>
    <scope>NUCLEOTIDE SEQUENCE</scope>
    <source>
        <strain evidence="6">Bchr_001</strain>
    </source>
</reference>
<feature type="domain" description="EngB-type G" evidence="5">
    <location>
        <begin position="202"/>
        <end position="351"/>
    </location>
</feature>
<proteinExistence type="predicted"/>
<evidence type="ECO:0000256" key="1">
    <source>
        <dbReference type="ARBA" id="ARBA00022723"/>
    </source>
</evidence>
<dbReference type="InterPro" id="IPR006073">
    <property type="entry name" value="GTP-bd"/>
</dbReference>
<evidence type="ECO:0000256" key="2">
    <source>
        <dbReference type="ARBA" id="ARBA00022741"/>
    </source>
</evidence>
<dbReference type="InterPro" id="IPR030393">
    <property type="entry name" value="G_ENGB_dom"/>
</dbReference>
<comment type="caution">
    <text evidence="6">The sequence shown here is derived from an EMBL/GenBank/DDBJ whole genome shotgun (WGS) entry which is preliminary data.</text>
</comment>
<evidence type="ECO:0000313" key="7">
    <source>
        <dbReference type="Proteomes" id="UP001166052"/>
    </source>
</evidence>
<dbReference type="PANTHER" id="PTHR46498">
    <property type="entry name" value="GTP-BINDING PROTEIN 8"/>
    <property type="match status" value="1"/>
</dbReference>
<organism evidence="6 7">
    <name type="scientific">Polypterus senegalus</name>
    <name type="common">Senegal bichir</name>
    <dbReference type="NCBI Taxonomy" id="55291"/>
    <lineage>
        <taxon>Eukaryota</taxon>
        <taxon>Metazoa</taxon>
        <taxon>Chordata</taxon>
        <taxon>Craniata</taxon>
        <taxon>Vertebrata</taxon>
        <taxon>Euteleostomi</taxon>
        <taxon>Actinopterygii</taxon>
        <taxon>Polypteriformes</taxon>
        <taxon>Polypteridae</taxon>
        <taxon>Polypterus</taxon>
    </lineage>
</organism>
<name>A0ABS2YXJ7_POLSE</name>
<evidence type="ECO:0000256" key="3">
    <source>
        <dbReference type="ARBA" id="ARBA00022842"/>
    </source>
</evidence>
<dbReference type="PANTHER" id="PTHR46498:SF1">
    <property type="entry name" value="GTP-BINDING PROTEIN 8"/>
    <property type="match status" value="1"/>
</dbReference>
<dbReference type="EMBL" id="JAAWVN010012987">
    <property type="protein sequence ID" value="MBN3291496.1"/>
    <property type="molecule type" value="Genomic_DNA"/>
</dbReference>
<dbReference type="InterPro" id="IPR027417">
    <property type="entry name" value="P-loop_NTPase"/>
</dbReference>
<dbReference type="PROSITE" id="PS51706">
    <property type="entry name" value="G_ENGB"/>
    <property type="match status" value="1"/>
</dbReference>
<keyword evidence="4" id="KW-0342">GTP-binding</keyword>
<evidence type="ECO:0000256" key="4">
    <source>
        <dbReference type="ARBA" id="ARBA00023134"/>
    </source>
</evidence>
<feature type="non-terminal residue" evidence="6">
    <location>
        <position position="1"/>
    </location>
</feature>
<keyword evidence="3" id="KW-0460">Magnesium</keyword>
<feature type="non-terminal residue" evidence="6">
    <location>
        <position position="351"/>
    </location>
</feature>
<keyword evidence="2" id="KW-0547">Nucleotide-binding</keyword>
<dbReference type="SUPFAM" id="SSF52540">
    <property type="entry name" value="P-loop containing nucleoside triphosphate hydrolases"/>
    <property type="match status" value="1"/>
</dbReference>
<protein>
    <submittedName>
        <fullName evidence="6">GTPB8 protein</fullName>
    </submittedName>
</protein>
<keyword evidence="7" id="KW-1185">Reference proteome</keyword>
<dbReference type="Proteomes" id="UP001166052">
    <property type="component" value="Unassembled WGS sequence"/>
</dbReference>
<dbReference type="Pfam" id="PF01926">
    <property type="entry name" value="MMR_HSR1"/>
    <property type="match status" value="1"/>
</dbReference>
<gene>
    <name evidence="6" type="primary">Gtpbp8</name>
    <name evidence="6" type="ORF">GTO92_0006875</name>
</gene>
<sequence>MGGHRGLGMWPKEINPELNQSIQTKSRQSGGKSSATAERDKCFPILEGISRVLRRSYPCLISHLRKYHRYLFGAVGADMFYPMLEGLLSRTLHPMLEGLLSRTLHPKTRKGVLLISTCRNSHKFSSVIDMAMVSEKKMGSLLFPFQGLEKYLMSGVNKSHFHAFLPSFEDIKSAEAFFTPSKRHSIDYYSSAVRMDHAPIISEPEVCFIGRSNVGKSSLIKALFSLVPDIEVRVSKTPGHTKKMNFFMVKKAFTLVDMPGYGFKAPKDFEDMVEPYLKTRKNLRRTFLLIDGSVGVQKADRIALDMCEEFGIPYVPEVNNCETPLSHLLASSFDETHFMVIRLACWTSLKW</sequence>
<keyword evidence="1" id="KW-0479">Metal-binding</keyword>
<dbReference type="InterPro" id="IPR052279">
    <property type="entry name" value="EngB_GTPase"/>
</dbReference>
<evidence type="ECO:0000313" key="6">
    <source>
        <dbReference type="EMBL" id="MBN3291496.1"/>
    </source>
</evidence>
<dbReference type="CDD" id="cd01876">
    <property type="entry name" value="YihA_EngB"/>
    <property type="match status" value="1"/>
</dbReference>
<dbReference type="Gene3D" id="3.40.50.300">
    <property type="entry name" value="P-loop containing nucleotide triphosphate hydrolases"/>
    <property type="match status" value="1"/>
</dbReference>
<evidence type="ECO:0000259" key="5">
    <source>
        <dbReference type="PROSITE" id="PS51706"/>
    </source>
</evidence>
<accession>A0ABS2YXJ7</accession>